<gene>
    <name evidence="3" type="ORF">COY67_02430</name>
</gene>
<evidence type="ECO:0000313" key="3">
    <source>
        <dbReference type="EMBL" id="PIY94544.1"/>
    </source>
</evidence>
<dbReference type="Gene3D" id="6.10.250.3150">
    <property type="match status" value="1"/>
</dbReference>
<evidence type="ECO:0000313" key="4">
    <source>
        <dbReference type="Proteomes" id="UP000228689"/>
    </source>
</evidence>
<accession>A0A2M7RCZ8</accession>
<dbReference type="Pfam" id="PF01551">
    <property type="entry name" value="Peptidase_M23"/>
    <property type="match status" value="1"/>
</dbReference>
<reference evidence="4" key="1">
    <citation type="submission" date="2017-09" db="EMBL/GenBank/DDBJ databases">
        <title>Depth-based differentiation of microbial function through sediment-hosted aquifers and enrichment of novel symbionts in the deep terrestrial subsurface.</title>
        <authorList>
            <person name="Probst A.J."/>
            <person name="Ladd B."/>
            <person name="Jarett J.K."/>
            <person name="Geller-Mcgrath D.E."/>
            <person name="Sieber C.M.K."/>
            <person name="Emerson J.B."/>
            <person name="Anantharaman K."/>
            <person name="Thomas B.C."/>
            <person name="Malmstrom R."/>
            <person name="Stieglmeier M."/>
            <person name="Klingl A."/>
            <person name="Woyke T."/>
            <person name="Ryan C.M."/>
            <person name="Banfield J.F."/>
        </authorList>
    </citation>
    <scope>NUCLEOTIDE SEQUENCE [LARGE SCALE GENOMIC DNA]</scope>
</reference>
<dbReference type="GO" id="GO:0004222">
    <property type="term" value="F:metalloendopeptidase activity"/>
    <property type="evidence" value="ECO:0007669"/>
    <property type="project" value="TreeGrafter"/>
</dbReference>
<evidence type="ECO:0000259" key="2">
    <source>
        <dbReference type="Pfam" id="PF01551"/>
    </source>
</evidence>
<feature type="domain" description="M23ase beta-sheet core" evidence="2">
    <location>
        <begin position="301"/>
        <end position="404"/>
    </location>
</feature>
<evidence type="ECO:0000256" key="1">
    <source>
        <dbReference type="SAM" id="Coils"/>
    </source>
</evidence>
<dbReference type="InterPro" id="IPR011055">
    <property type="entry name" value="Dup_hybrid_motif"/>
</dbReference>
<dbReference type="SUPFAM" id="SSF51261">
    <property type="entry name" value="Duplicated hybrid motif"/>
    <property type="match status" value="1"/>
</dbReference>
<feature type="coiled-coil region" evidence="1">
    <location>
        <begin position="158"/>
        <end position="255"/>
    </location>
</feature>
<keyword evidence="1" id="KW-0175">Coiled coil</keyword>
<comment type="caution">
    <text evidence="3">The sequence shown here is derived from an EMBL/GenBank/DDBJ whole genome shotgun (WGS) entry which is preliminary data.</text>
</comment>
<dbReference type="CDD" id="cd12797">
    <property type="entry name" value="M23_peptidase"/>
    <property type="match status" value="1"/>
</dbReference>
<feature type="coiled-coil region" evidence="1">
    <location>
        <begin position="34"/>
        <end position="103"/>
    </location>
</feature>
<dbReference type="Gene3D" id="2.70.70.10">
    <property type="entry name" value="Glucose Permease (Domain IIA)"/>
    <property type="match status" value="1"/>
</dbReference>
<name>A0A2M7RCZ8_9BACT</name>
<dbReference type="PANTHER" id="PTHR21666">
    <property type="entry name" value="PEPTIDASE-RELATED"/>
    <property type="match status" value="1"/>
</dbReference>
<organism evidence="3 4">
    <name type="scientific">Candidatus Komeilibacteria bacterium CG_4_10_14_0_8_um_filter_37_78</name>
    <dbReference type="NCBI Taxonomy" id="1974471"/>
    <lineage>
        <taxon>Bacteria</taxon>
        <taxon>Candidatus Komeiliibacteriota</taxon>
    </lineage>
</organism>
<protein>
    <recommendedName>
        <fullName evidence="2">M23ase beta-sheet core domain-containing protein</fullName>
    </recommendedName>
</protein>
<dbReference type="InterPro" id="IPR016047">
    <property type="entry name" value="M23ase_b-sheet_dom"/>
</dbReference>
<dbReference type="AlphaFoldDB" id="A0A2M7RCZ8"/>
<dbReference type="PANTHER" id="PTHR21666:SF270">
    <property type="entry name" value="MUREIN HYDROLASE ACTIVATOR ENVC"/>
    <property type="match status" value="1"/>
</dbReference>
<dbReference type="Proteomes" id="UP000228689">
    <property type="component" value="Unassembled WGS sequence"/>
</dbReference>
<sequence>MIKSVKSRGFIINLILIIFLLLPLLVGAVSDDDLDLLQDEIKLKQNQITELKKQKEQYEQSLTQTRQQISTLNGQISNLDNVMAKLSLEVQTLNLEKEEVDLQVMNLNYQIEANTEDVVDYQDQISGILRLLNRTNYHSNFISIISQNDSIGTFFESLNQLNRITSNLKAKLNELLDKQNELSRQQNLLLQKKDQLEELNIKLAQNIEKMDNEKVYKSNLLYVTRGEESEFQTLINQLKAEQDAIDNEIYSLEIEARKKLYEANGEDFLSSESGFIWPVPSRKVTATFHDPDYPYRHIFEHPAIDIGSTPQRTPVRAVKSGYVAKVRDTGNSGGYNYIMLVHNEGLSTVYGHLNSMIVAEDTFVVQGEIIGYSGGMPGTAGAGNLTTGPHLHLEFRKNGIPVNPLSYLP</sequence>
<proteinExistence type="predicted"/>
<dbReference type="EMBL" id="PFMC01000061">
    <property type="protein sequence ID" value="PIY94544.1"/>
    <property type="molecule type" value="Genomic_DNA"/>
</dbReference>
<dbReference type="InterPro" id="IPR050570">
    <property type="entry name" value="Cell_wall_metabolism_enzyme"/>
</dbReference>